<reference evidence="2" key="2">
    <citation type="submission" date="2020-09" db="EMBL/GenBank/DDBJ databases">
        <authorList>
            <person name="Sun Q."/>
            <person name="Zhou Y."/>
        </authorList>
    </citation>
    <scope>NUCLEOTIDE SEQUENCE</scope>
    <source>
        <strain evidence="2">CGMCC 4.7299</strain>
    </source>
</reference>
<evidence type="ECO:0000256" key="1">
    <source>
        <dbReference type="SAM" id="MobiDB-lite"/>
    </source>
</evidence>
<gene>
    <name evidence="2" type="ORF">GCM10012284_03840</name>
</gene>
<evidence type="ECO:0000313" key="3">
    <source>
        <dbReference type="Proteomes" id="UP000656042"/>
    </source>
</evidence>
<keyword evidence="3" id="KW-1185">Reference proteome</keyword>
<organism evidence="2 3">
    <name type="scientific">Mangrovihabitans endophyticus</name>
    <dbReference type="NCBI Taxonomy" id="1751298"/>
    <lineage>
        <taxon>Bacteria</taxon>
        <taxon>Bacillati</taxon>
        <taxon>Actinomycetota</taxon>
        <taxon>Actinomycetes</taxon>
        <taxon>Micromonosporales</taxon>
        <taxon>Micromonosporaceae</taxon>
        <taxon>Mangrovihabitans</taxon>
    </lineage>
</organism>
<comment type="caution">
    <text evidence="2">The sequence shown here is derived from an EMBL/GenBank/DDBJ whole genome shotgun (WGS) entry which is preliminary data.</text>
</comment>
<dbReference type="EMBL" id="BMMX01000001">
    <property type="protein sequence ID" value="GGK73185.1"/>
    <property type="molecule type" value="Genomic_DNA"/>
</dbReference>
<dbReference type="Proteomes" id="UP000656042">
    <property type="component" value="Unassembled WGS sequence"/>
</dbReference>
<reference evidence="2" key="1">
    <citation type="journal article" date="2014" name="Int. J. Syst. Evol. Microbiol.">
        <title>Complete genome sequence of Corynebacterium casei LMG S-19264T (=DSM 44701T), isolated from a smear-ripened cheese.</title>
        <authorList>
            <consortium name="US DOE Joint Genome Institute (JGI-PGF)"/>
            <person name="Walter F."/>
            <person name="Albersmeier A."/>
            <person name="Kalinowski J."/>
            <person name="Ruckert C."/>
        </authorList>
    </citation>
    <scope>NUCLEOTIDE SEQUENCE</scope>
    <source>
        <strain evidence="2">CGMCC 4.7299</strain>
    </source>
</reference>
<protein>
    <submittedName>
        <fullName evidence="2">Uncharacterized protein</fullName>
    </submittedName>
</protein>
<dbReference type="RefSeq" id="WP_189077250.1">
    <property type="nucleotide sequence ID" value="NZ_BMMX01000001.1"/>
</dbReference>
<evidence type="ECO:0000313" key="2">
    <source>
        <dbReference type="EMBL" id="GGK73185.1"/>
    </source>
</evidence>
<dbReference type="AlphaFoldDB" id="A0A8J3FKW6"/>
<sequence length="304" mass="32498">MSQIMTEALVDAGRHRAFALIEEVVEHLAAGPYVSHIHLCGPAAHGDPVPVEGITLAVAVHDRHVADLWQVLDPLVLTDLGAVLPGWQDRRCASADREAVYLIGRGSTLTRLRIRVMPTSMAGCFPPNLPTRLIYGTEPAADRPSDAVPRPAEPGSAPRPTATAAELLVELLCLLHQASDRAHRGLFLESYGDMADVRAALRDLVALSLGETVPGGSWYGIDAALSHTTIGRACRRELRNLVSSLPSGEPAQISAILDTCLRVVRLTAPQVLTELSGQIDSYRRYLDIPADERTLVAAPTGGGA</sequence>
<feature type="region of interest" description="Disordered" evidence="1">
    <location>
        <begin position="140"/>
        <end position="160"/>
    </location>
</feature>
<accession>A0A8J3FKW6</accession>
<proteinExistence type="predicted"/>
<name>A0A8J3FKW6_9ACTN</name>